<name>A0A9X0D7J2_9CNID</name>
<dbReference type="Pfam" id="PF12662">
    <property type="entry name" value="cEGF"/>
    <property type="match status" value="1"/>
</dbReference>
<keyword evidence="4" id="KW-1185">Reference proteome</keyword>
<dbReference type="EMBL" id="MU825464">
    <property type="protein sequence ID" value="KAJ7388498.1"/>
    <property type="molecule type" value="Genomic_DNA"/>
</dbReference>
<dbReference type="AlphaFoldDB" id="A0A9X0D7J2"/>
<protein>
    <recommendedName>
        <fullName evidence="2">Complement Clr-like EGF domain-containing protein</fullName>
    </recommendedName>
</protein>
<dbReference type="Proteomes" id="UP001163046">
    <property type="component" value="Unassembled WGS sequence"/>
</dbReference>
<evidence type="ECO:0000256" key="1">
    <source>
        <dbReference type="ARBA" id="ARBA00022536"/>
    </source>
</evidence>
<evidence type="ECO:0000259" key="2">
    <source>
        <dbReference type="Pfam" id="PF12662"/>
    </source>
</evidence>
<organism evidence="3 4">
    <name type="scientific">Desmophyllum pertusum</name>
    <dbReference type="NCBI Taxonomy" id="174260"/>
    <lineage>
        <taxon>Eukaryota</taxon>
        <taxon>Metazoa</taxon>
        <taxon>Cnidaria</taxon>
        <taxon>Anthozoa</taxon>
        <taxon>Hexacorallia</taxon>
        <taxon>Scleractinia</taxon>
        <taxon>Caryophylliina</taxon>
        <taxon>Caryophylliidae</taxon>
        <taxon>Desmophyllum</taxon>
    </lineage>
</organism>
<dbReference type="SUPFAM" id="SSF57196">
    <property type="entry name" value="EGF/Laminin"/>
    <property type="match status" value="1"/>
</dbReference>
<evidence type="ECO:0000313" key="3">
    <source>
        <dbReference type="EMBL" id="KAJ7388498.1"/>
    </source>
</evidence>
<dbReference type="InterPro" id="IPR026823">
    <property type="entry name" value="cEGF"/>
</dbReference>
<proteinExistence type="predicted"/>
<keyword evidence="1" id="KW-0245">EGF-like domain</keyword>
<sequence>MPKLEAIPSSNKTATTPMGTNYCTCKAGYKLSSDGKTCEAFQALCFRSIHQATGGMTWTPGLVTRYQLNAPEWLNVAVSETNEAFDIPNIVANLASDLEHCSGFPLNQASSLAYYRPAVNYKLRIAQTK</sequence>
<feature type="domain" description="Complement Clr-like EGF" evidence="2">
    <location>
        <begin position="22"/>
        <end position="39"/>
    </location>
</feature>
<evidence type="ECO:0000313" key="4">
    <source>
        <dbReference type="Proteomes" id="UP001163046"/>
    </source>
</evidence>
<reference evidence="3" key="1">
    <citation type="submission" date="2023-01" db="EMBL/GenBank/DDBJ databases">
        <title>Genome assembly of the deep-sea coral Lophelia pertusa.</title>
        <authorList>
            <person name="Herrera S."/>
            <person name="Cordes E."/>
        </authorList>
    </citation>
    <scope>NUCLEOTIDE SEQUENCE</scope>
    <source>
        <strain evidence="3">USNM1676648</strain>
        <tissue evidence="3">Polyp</tissue>
    </source>
</reference>
<comment type="caution">
    <text evidence="3">The sequence shown here is derived from an EMBL/GenBank/DDBJ whole genome shotgun (WGS) entry which is preliminary data.</text>
</comment>
<dbReference type="Gene3D" id="2.10.25.10">
    <property type="entry name" value="Laminin"/>
    <property type="match status" value="1"/>
</dbReference>
<gene>
    <name evidence="3" type="ORF">OS493_037222</name>
</gene>
<accession>A0A9X0D7J2</accession>